<evidence type="ECO:0008006" key="4">
    <source>
        <dbReference type="Google" id="ProtNLM"/>
    </source>
</evidence>
<evidence type="ECO:0000256" key="1">
    <source>
        <dbReference type="SAM" id="SignalP"/>
    </source>
</evidence>
<evidence type="ECO:0000313" key="2">
    <source>
        <dbReference type="EMBL" id="MBL4915658.1"/>
    </source>
</evidence>
<reference evidence="2" key="1">
    <citation type="submission" date="2021-01" db="EMBL/GenBank/DDBJ databases">
        <title>Tabrizicola alba sp. nov. a motile alkaliphilic bacterium isolated from a soda lake.</title>
        <authorList>
            <person name="Szuroczki S."/>
            <person name="Abbaszade G."/>
            <person name="Schumann P."/>
            <person name="Toth E."/>
        </authorList>
    </citation>
    <scope>NUCLEOTIDE SEQUENCE</scope>
    <source>
        <strain evidence="2">DMG-N-6</strain>
    </source>
</reference>
<sequence>MTRHRGVALALLTVPALAACAPVPLDRAERQCLRDAELASRPRGEIAIGTGTGGPQGRFEVDISSDFLLQRDPSAVYARCVQNLSGLPPSQPLYTRTDWKG</sequence>
<dbReference type="AlphaFoldDB" id="A0A8K0V8J1"/>
<accession>A0A8K0V8J1</accession>
<keyword evidence="3" id="KW-1185">Reference proteome</keyword>
<proteinExistence type="predicted"/>
<comment type="caution">
    <text evidence="2">The sequence shown here is derived from an EMBL/GenBank/DDBJ whole genome shotgun (WGS) entry which is preliminary data.</text>
</comment>
<dbReference type="PROSITE" id="PS51257">
    <property type="entry name" value="PROKAR_LIPOPROTEIN"/>
    <property type="match status" value="1"/>
</dbReference>
<dbReference type="RefSeq" id="WP_202686244.1">
    <property type="nucleotide sequence ID" value="NZ_JAESVN010000001.1"/>
</dbReference>
<dbReference type="Proteomes" id="UP000648908">
    <property type="component" value="Unassembled WGS sequence"/>
</dbReference>
<name>A0A8K0V8J1_9RHOB</name>
<keyword evidence="1" id="KW-0732">Signal</keyword>
<dbReference type="EMBL" id="JAESVN010000001">
    <property type="protein sequence ID" value="MBL4915658.1"/>
    <property type="molecule type" value="Genomic_DNA"/>
</dbReference>
<evidence type="ECO:0000313" key="3">
    <source>
        <dbReference type="Proteomes" id="UP000648908"/>
    </source>
</evidence>
<feature type="signal peptide" evidence="1">
    <location>
        <begin position="1"/>
        <end position="18"/>
    </location>
</feature>
<feature type="chain" id="PRO_5035430889" description="Lipoprotein" evidence="1">
    <location>
        <begin position="19"/>
        <end position="101"/>
    </location>
</feature>
<protein>
    <recommendedName>
        <fullName evidence="4">Lipoprotein</fullName>
    </recommendedName>
</protein>
<gene>
    <name evidence="2" type="ORF">JL811_00355</name>
</gene>
<organism evidence="2 3">
    <name type="scientific">Szabonella alba</name>
    <dbReference type="NCBI Taxonomy" id="2804194"/>
    <lineage>
        <taxon>Bacteria</taxon>
        <taxon>Pseudomonadati</taxon>
        <taxon>Pseudomonadota</taxon>
        <taxon>Alphaproteobacteria</taxon>
        <taxon>Rhodobacterales</taxon>
        <taxon>Paracoccaceae</taxon>
        <taxon>Szabonella</taxon>
    </lineage>
</organism>